<dbReference type="Proteomes" id="UP000807342">
    <property type="component" value="Unassembled WGS sequence"/>
</dbReference>
<organism evidence="2 3">
    <name type="scientific">Macrolepiota fuliginosa MF-IS2</name>
    <dbReference type="NCBI Taxonomy" id="1400762"/>
    <lineage>
        <taxon>Eukaryota</taxon>
        <taxon>Fungi</taxon>
        <taxon>Dikarya</taxon>
        <taxon>Basidiomycota</taxon>
        <taxon>Agaricomycotina</taxon>
        <taxon>Agaricomycetes</taxon>
        <taxon>Agaricomycetidae</taxon>
        <taxon>Agaricales</taxon>
        <taxon>Agaricineae</taxon>
        <taxon>Agaricaceae</taxon>
        <taxon>Macrolepiota</taxon>
    </lineage>
</organism>
<sequence length="104" mass="11964">MAQSPGLHFPQRLSLRDRYLVGKRTRPLFLLLSYPYKWRQRFRPENINTLLLSEVANKSLPIELKSEPVSFSVCLLCLVSPPESLTSSPKNPNGRRTRPRSPAF</sequence>
<keyword evidence="3" id="KW-1185">Reference proteome</keyword>
<evidence type="ECO:0000313" key="3">
    <source>
        <dbReference type="Proteomes" id="UP000807342"/>
    </source>
</evidence>
<dbReference type="EMBL" id="MU151233">
    <property type="protein sequence ID" value="KAF9446699.1"/>
    <property type="molecule type" value="Genomic_DNA"/>
</dbReference>
<protein>
    <submittedName>
        <fullName evidence="2">Uncharacterized protein</fullName>
    </submittedName>
</protein>
<dbReference type="AlphaFoldDB" id="A0A9P5XAF9"/>
<evidence type="ECO:0000256" key="1">
    <source>
        <dbReference type="SAM" id="MobiDB-lite"/>
    </source>
</evidence>
<reference evidence="2" key="1">
    <citation type="submission" date="2020-11" db="EMBL/GenBank/DDBJ databases">
        <authorList>
            <consortium name="DOE Joint Genome Institute"/>
            <person name="Ahrendt S."/>
            <person name="Riley R."/>
            <person name="Andreopoulos W."/>
            <person name="Labutti K."/>
            <person name="Pangilinan J."/>
            <person name="Ruiz-Duenas F.J."/>
            <person name="Barrasa J.M."/>
            <person name="Sanchez-Garcia M."/>
            <person name="Camarero S."/>
            <person name="Miyauchi S."/>
            <person name="Serrano A."/>
            <person name="Linde D."/>
            <person name="Babiker R."/>
            <person name="Drula E."/>
            <person name="Ayuso-Fernandez I."/>
            <person name="Pacheco R."/>
            <person name="Padilla G."/>
            <person name="Ferreira P."/>
            <person name="Barriuso J."/>
            <person name="Kellner H."/>
            <person name="Castanera R."/>
            <person name="Alfaro M."/>
            <person name="Ramirez L."/>
            <person name="Pisabarro A.G."/>
            <person name="Kuo A."/>
            <person name="Tritt A."/>
            <person name="Lipzen A."/>
            <person name="He G."/>
            <person name="Yan M."/>
            <person name="Ng V."/>
            <person name="Cullen D."/>
            <person name="Martin F."/>
            <person name="Rosso M.-N."/>
            <person name="Henrissat B."/>
            <person name="Hibbett D."/>
            <person name="Martinez A.T."/>
            <person name="Grigoriev I.V."/>
        </authorList>
    </citation>
    <scope>NUCLEOTIDE SEQUENCE</scope>
    <source>
        <strain evidence="2">MF-IS2</strain>
    </source>
</reference>
<gene>
    <name evidence="2" type="ORF">P691DRAFT_170064</name>
</gene>
<proteinExistence type="predicted"/>
<name>A0A9P5XAF9_9AGAR</name>
<feature type="compositionally biased region" description="Basic residues" evidence="1">
    <location>
        <begin position="93"/>
        <end position="104"/>
    </location>
</feature>
<evidence type="ECO:0000313" key="2">
    <source>
        <dbReference type="EMBL" id="KAF9446699.1"/>
    </source>
</evidence>
<comment type="caution">
    <text evidence="2">The sequence shown here is derived from an EMBL/GenBank/DDBJ whole genome shotgun (WGS) entry which is preliminary data.</text>
</comment>
<feature type="region of interest" description="Disordered" evidence="1">
    <location>
        <begin position="81"/>
        <end position="104"/>
    </location>
</feature>
<accession>A0A9P5XAF9</accession>